<gene>
    <name evidence="1" type="ORF">ECRASSUSDP1_LOCUS8006</name>
</gene>
<dbReference type="Proteomes" id="UP001295684">
    <property type="component" value="Unassembled WGS sequence"/>
</dbReference>
<sequence length="72" mass="8385">MDKSINCCEEPKKRTSSVNLKGETLFRISYQEAAIIFSYLQVLSRALLQQLSFQIRDPRRDLSVRFFEVGRG</sequence>
<organism evidence="1 2">
    <name type="scientific">Euplotes crassus</name>
    <dbReference type="NCBI Taxonomy" id="5936"/>
    <lineage>
        <taxon>Eukaryota</taxon>
        <taxon>Sar</taxon>
        <taxon>Alveolata</taxon>
        <taxon>Ciliophora</taxon>
        <taxon>Intramacronucleata</taxon>
        <taxon>Spirotrichea</taxon>
        <taxon>Hypotrichia</taxon>
        <taxon>Euplotida</taxon>
        <taxon>Euplotidae</taxon>
        <taxon>Moneuplotes</taxon>
    </lineage>
</organism>
<protein>
    <submittedName>
        <fullName evidence="1">Uncharacterized protein</fullName>
    </submittedName>
</protein>
<accession>A0AAD1XCF5</accession>
<evidence type="ECO:0000313" key="2">
    <source>
        <dbReference type="Proteomes" id="UP001295684"/>
    </source>
</evidence>
<evidence type="ECO:0000313" key="1">
    <source>
        <dbReference type="EMBL" id="CAI2366733.1"/>
    </source>
</evidence>
<reference evidence="1" key="1">
    <citation type="submission" date="2023-07" db="EMBL/GenBank/DDBJ databases">
        <authorList>
            <consortium name="AG Swart"/>
            <person name="Singh M."/>
            <person name="Singh A."/>
            <person name="Seah K."/>
            <person name="Emmerich C."/>
        </authorList>
    </citation>
    <scope>NUCLEOTIDE SEQUENCE</scope>
    <source>
        <strain evidence="1">DP1</strain>
    </source>
</reference>
<name>A0AAD1XCF5_EUPCR</name>
<proteinExistence type="predicted"/>
<keyword evidence="2" id="KW-1185">Reference proteome</keyword>
<dbReference type="AlphaFoldDB" id="A0AAD1XCF5"/>
<dbReference type="EMBL" id="CAMPGE010007817">
    <property type="protein sequence ID" value="CAI2366733.1"/>
    <property type="molecule type" value="Genomic_DNA"/>
</dbReference>
<comment type="caution">
    <text evidence="1">The sequence shown here is derived from an EMBL/GenBank/DDBJ whole genome shotgun (WGS) entry which is preliminary data.</text>
</comment>